<dbReference type="SMR" id="A0A8T3ALL8"/>
<name>A0A8T3ALL8_DENNO</name>
<gene>
    <name evidence="1" type="ORF">KFK09_023036</name>
</gene>
<evidence type="ECO:0000313" key="1">
    <source>
        <dbReference type="EMBL" id="KAI0496712.1"/>
    </source>
</evidence>
<keyword evidence="2" id="KW-1185">Reference proteome</keyword>
<dbReference type="Gene3D" id="3.10.10.10">
    <property type="entry name" value="HIV Type 1 Reverse Transcriptase, subunit A, domain 1"/>
    <property type="match status" value="1"/>
</dbReference>
<sequence>MDVYHLILGRPWQYDSGAVHDGRTNTYTLEDKGKKLKLMPVGSFPSTGPSSLTMSCIIAERELLRLKGEGNSLFALVAAGVSRPSDKVLPPDIQKLLNSFPDIISADLPPTLPPLREIQHQIELLPGAVLPNLPHYRMSPREQNILQKIVQELLDKQFIQPSLSPCAVPALIVPKKDGQWRMCIDSRAINRITVKY</sequence>
<dbReference type="AlphaFoldDB" id="A0A8T3ALL8"/>
<organism evidence="1 2">
    <name type="scientific">Dendrobium nobile</name>
    <name type="common">Orchid</name>
    <dbReference type="NCBI Taxonomy" id="94219"/>
    <lineage>
        <taxon>Eukaryota</taxon>
        <taxon>Viridiplantae</taxon>
        <taxon>Streptophyta</taxon>
        <taxon>Embryophyta</taxon>
        <taxon>Tracheophyta</taxon>
        <taxon>Spermatophyta</taxon>
        <taxon>Magnoliopsida</taxon>
        <taxon>Liliopsida</taxon>
        <taxon>Asparagales</taxon>
        <taxon>Orchidaceae</taxon>
        <taxon>Epidendroideae</taxon>
        <taxon>Malaxideae</taxon>
        <taxon>Dendrobiinae</taxon>
        <taxon>Dendrobium</taxon>
    </lineage>
</organism>
<dbReference type="InterPro" id="IPR043502">
    <property type="entry name" value="DNA/RNA_pol_sf"/>
</dbReference>
<dbReference type="Proteomes" id="UP000829196">
    <property type="component" value="Unassembled WGS sequence"/>
</dbReference>
<dbReference type="EMBL" id="JAGYWB010000016">
    <property type="protein sequence ID" value="KAI0496712.1"/>
    <property type="molecule type" value="Genomic_DNA"/>
</dbReference>
<evidence type="ECO:0000313" key="2">
    <source>
        <dbReference type="Proteomes" id="UP000829196"/>
    </source>
</evidence>
<dbReference type="OrthoDB" id="784867at2759"/>
<dbReference type="PANTHER" id="PTHR35046">
    <property type="entry name" value="ZINC KNUCKLE (CCHC-TYPE) FAMILY PROTEIN"/>
    <property type="match status" value="1"/>
</dbReference>
<dbReference type="SUPFAM" id="SSF56672">
    <property type="entry name" value="DNA/RNA polymerases"/>
    <property type="match status" value="1"/>
</dbReference>
<protein>
    <submittedName>
        <fullName evidence="1">Uncharacterized protein</fullName>
    </submittedName>
</protein>
<accession>A0A8T3ALL8</accession>
<dbReference type="PANTHER" id="PTHR35046:SF26">
    <property type="entry name" value="RNA-DIRECTED DNA POLYMERASE"/>
    <property type="match status" value="1"/>
</dbReference>
<proteinExistence type="predicted"/>
<comment type="caution">
    <text evidence="1">The sequence shown here is derived from an EMBL/GenBank/DDBJ whole genome shotgun (WGS) entry which is preliminary data.</text>
</comment>
<reference evidence="1" key="1">
    <citation type="journal article" date="2022" name="Front. Genet.">
        <title>Chromosome-Scale Assembly of the Dendrobium nobile Genome Provides Insights Into the Molecular Mechanism of the Biosynthesis of the Medicinal Active Ingredient of Dendrobium.</title>
        <authorList>
            <person name="Xu Q."/>
            <person name="Niu S.-C."/>
            <person name="Li K.-L."/>
            <person name="Zheng P.-J."/>
            <person name="Zhang X.-J."/>
            <person name="Jia Y."/>
            <person name="Liu Y."/>
            <person name="Niu Y.-X."/>
            <person name="Yu L.-H."/>
            <person name="Chen D.-F."/>
            <person name="Zhang G.-Q."/>
        </authorList>
    </citation>
    <scope>NUCLEOTIDE SEQUENCE</scope>
    <source>
        <tissue evidence="1">Leaf</tissue>
    </source>
</reference>